<keyword evidence="8 12" id="KW-1133">Transmembrane helix</keyword>
<evidence type="ECO:0000256" key="2">
    <source>
        <dbReference type="ARBA" id="ARBA00006742"/>
    </source>
</evidence>
<feature type="region of interest" description="Disordered" evidence="11">
    <location>
        <begin position="116"/>
        <end position="138"/>
    </location>
</feature>
<evidence type="ECO:0000256" key="12">
    <source>
        <dbReference type="SAM" id="Phobius"/>
    </source>
</evidence>
<dbReference type="InterPro" id="IPR003849">
    <property type="entry name" value="Preprotein_translocase_YajC"/>
</dbReference>
<feature type="compositionally biased region" description="Gly residues" evidence="11">
    <location>
        <begin position="26"/>
        <end position="35"/>
    </location>
</feature>
<evidence type="ECO:0000256" key="11">
    <source>
        <dbReference type="SAM" id="MobiDB-lite"/>
    </source>
</evidence>
<dbReference type="Pfam" id="PF02699">
    <property type="entry name" value="YajC"/>
    <property type="match status" value="1"/>
</dbReference>
<evidence type="ECO:0000256" key="5">
    <source>
        <dbReference type="ARBA" id="ARBA00022475"/>
    </source>
</evidence>
<proteinExistence type="inferred from homology"/>
<evidence type="ECO:0000256" key="3">
    <source>
        <dbReference type="ARBA" id="ARBA00014962"/>
    </source>
</evidence>
<dbReference type="NCBIfam" id="TIGR00739">
    <property type="entry name" value="yajC"/>
    <property type="match status" value="1"/>
</dbReference>
<dbReference type="PANTHER" id="PTHR33909">
    <property type="entry name" value="SEC TRANSLOCON ACCESSORY COMPLEX SUBUNIT YAJC"/>
    <property type="match status" value="1"/>
</dbReference>
<evidence type="ECO:0000313" key="13">
    <source>
        <dbReference type="EMBL" id="WXB12240.1"/>
    </source>
</evidence>
<sequence length="138" mass="14709">MTTEYLSFQNVQPKAGTPGVAQDAPAGGGSQQQAPPGGGIMMFLPFLIMVPFLFMMFRRQKKEAAERAKLKKGDRVVSTSGLIGEIIEIDERLAKVKIAPGTTVQMLASSISPFGASTEAAPAKKDDVKDAKPVTDKK</sequence>
<evidence type="ECO:0000256" key="1">
    <source>
        <dbReference type="ARBA" id="ARBA00004162"/>
    </source>
</evidence>
<reference evidence="13 14" key="1">
    <citation type="submission" date="2021-12" db="EMBL/GenBank/DDBJ databases">
        <title>Discovery of the Pendulisporaceae a myxobacterial family with distinct sporulation behavior and unique specialized metabolism.</title>
        <authorList>
            <person name="Garcia R."/>
            <person name="Popoff A."/>
            <person name="Bader C.D."/>
            <person name="Loehr J."/>
            <person name="Walesch S."/>
            <person name="Walt C."/>
            <person name="Boldt J."/>
            <person name="Bunk B."/>
            <person name="Haeckl F.J.F.P.J."/>
            <person name="Gunesch A.P."/>
            <person name="Birkelbach J."/>
            <person name="Nuebel U."/>
            <person name="Pietschmann T."/>
            <person name="Bach T."/>
            <person name="Mueller R."/>
        </authorList>
    </citation>
    <scope>NUCLEOTIDE SEQUENCE [LARGE SCALE GENOMIC DNA]</scope>
    <source>
        <strain evidence="13 14">MSr11954</strain>
    </source>
</reference>
<keyword evidence="6 12" id="KW-0812">Transmembrane</keyword>
<dbReference type="SMART" id="SM01323">
    <property type="entry name" value="YajC"/>
    <property type="match status" value="1"/>
</dbReference>
<evidence type="ECO:0000256" key="9">
    <source>
        <dbReference type="ARBA" id="ARBA00023010"/>
    </source>
</evidence>
<gene>
    <name evidence="13" type="primary">yajC</name>
    <name evidence="13" type="ORF">LZC94_30870</name>
</gene>
<protein>
    <recommendedName>
        <fullName evidence="3">Sec translocon accessory complex subunit YajC</fullName>
    </recommendedName>
</protein>
<organism evidence="13 14">
    <name type="scientific">Pendulispora albinea</name>
    <dbReference type="NCBI Taxonomy" id="2741071"/>
    <lineage>
        <taxon>Bacteria</taxon>
        <taxon>Pseudomonadati</taxon>
        <taxon>Myxococcota</taxon>
        <taxon>Myxococcia</taxon>
        <taxon>Myxococcales</taxon>
        <taxon>Sorangiineae</taxon>
        <taxon>Pendulisporaceae</taxon>
        <taxon>Pendulispora</taxon>
    </lineage>
</organism>
<keyword evidence="9" id="KW-0811">Translocation</keyword>
<keyword evidence="4" id="KW-0813">Transport</keyword>
<evidence type="ECO:0000256" key="6">
    <source>
        <dbReference type="ARBA" id="ARBA00022692"/>
    </source>
</evidence>
<dbReference type="RefSeq" id="WP_394821859.1">
    <property type="nucleotide sequence ID" value="NZ_CP089984.1"/>
</dbReference>
<feature type="region of interest" description="Disordered" evidence="11">
    <location>
        <begin position="1"/>
        <end position="35"/>
    </location>
</feature>
<dbReference type="EMBL" id="CP089984">
    <property type="protein sequence ID" value="WXB12240.1"/>
    <property type="molecule type" value="Genomic_DNA"/>
</dbReference>
<keyword evidence="7" id="KW-0653">Protein transport</keyword>
<feature type="compositionally biased region" description="Polar residues" evidence="11">
    <location>
        <begin position="1"/>
        <end position="12"/>
    </location>
</feature>
<evidence type="ECO:0000256" key="10">
    <source>
        <dbReference type="ARBA" id="ARBA00023136"/>
    </source>
</evidence>
<dbReference type="Proteomes" id="UP001370348">
    <property type="component" value="Chromosome"/>
</dbReference>
<dbReference type="PANTHER" id="PTHR33909:SF1">
    <property type="entry name" value="SEC TRANSLOCON ACCESSORY COMPLEX SUBUNIT YAJC"/>
    <property type="match status" value="1"/>
</dbReference>
<evidence type="ECO:0000313" key="14">
    <source>
        <dbReference type="Proteomes" id="UP001370348"/>
    </source>
</evidence>
<feature type="transmembrane region" description="Helical" evidence="12">
    <location>
        <begin position="39"/>
        <end position="57"/>
    </location>
</feature>
<keyword evidence="5" id="KW-1003">Cell membrane</keyword>
<evidence type="ECO:0000256" key="8">
    <source>
        <dbReference type="ARBA" id="ARBA00022989"/>
    </source>
</evidence>
<evidence type="ECO:0000256" key="4">
    <source>
        <dbReference type="ARBA" id="ARBA00022448"/>
    </source>
</evidence>
<feature type="compositionally biased region" description="Basic and acidic residues" evidence="11">
    <location>
        <begin position="122"/>
        <end position="138"/>
    </location>
</feature>
<accession>A0ABZ2LSU6</accession>
<name>A0ABZ2LSU6_9BACT</name>
<comment type="similarity">
    <text evidence="2">Belongs to the YajC family.</text>
</comment>
<keyword evidence="10 12" id="KW-0472">Membrane</keyword>
<evidence type="ECO:0000256" key="7">
    <source>
        <dbReference type="ARBA" id="ARBA00022927"/>
    </source>
</evidence>
<comment type="subcellular location">
    <subcellularLocation>
        <location evidence="1">Cell membrane</location>
        <topology evidence="1">Single-pass membrane protein</topology>
    </subcellularLocation>
</comment>
<keyword evidence="14" id="KW-1185">Reference proteome</keyword>